<gene>
    <name evidence="1" type="ORF">CFR80_12210</name>
</gene>
<dbReference type="Pfam" id="PF00328">
    <property type="entry name" value="His_Phos_2"/>
    <property type="match status" value="1"/>
</dbReference>
<comment type="caution">
    <text evidence="1">The sequence shown here is derived from an EMBL/GenBank/DDBJ whole genome shotgun (WGS) entry which is preliminary data.</text>
</comment>
<reference evidence="1 2" key="1">
    <citation type="submission" date="2017-07" db="EMBL/GenBank/DDBJ databases">
        <title>A draft genome sequence of Komagataeibacter oboediens LMG 18849.</title>
        <authorList>
            <person name="Skraban J."/>
            <person name="Cleenwerck I."/>
            <person name="Vandamme P."/>
            <person name="Trcek J."/>
        </authorList>
    </citation>
    <scope>NUCLEOTIDE SEQUENCE [LARGE SCALE GENOMIC DNA]</scope>
    <source>
        <strain evidence="1 2">LMG 18849</strain>
    </source>
</reference>
<name>A0A318QNQ4_9PROT</name>
<dbReference type="Proteomes" id="UP000247417">
    <property type="component" value="Unassembled WGS sequence"/>
</dbReference>
<dbReference type="Gene3D" id="3.40.50.1240">
    <property type="entry name" value="Phosphoglycerate mutase-like"/>
    <property type="match status" value="2"/>
</dbReference>
<dbReference type="EMBL" id="NKTX01000035">
    <property type="protein sequence ID" value="PYD81347.1"/>
    <property type="molecule type" value="Genomic_DNA"/>
</dbReference>
<proteinExistence type="predicted"/>
<evidence type="ECO:0000313" key="1">
    <source>
        <dbReference type="EMBL" id="PYD81347.1"/>
    </source>
</evidence>
<evidence type="ECO:0000313" key="2">
    <source>
        <dbReference type="Proteomes" id="UP000247417"/>
    </source>
</evidence>
<dbReference type="STRING" id="940286.GCA_000227565_01107"/>
<protein>
    <submittedName>
        <fullName evidence="1">Phosphoanhydride phosphohydrolase</fullName>
    </submittedName>
</protein>
<keyword evidence="1" id="KW-0378">Hydrolase</keyword>
<sequence>MYHASGGFLPPAGRAVFLARHTSRTGLFLSCREIFPAPSTGCACMSRLPLHLAILSCIMLPVSGTRAATPLPPAPTAGPVTERVVLVARHGIRSPTHPIAELDAHTHRHWQTWPVAPGALTDHGRRDLALMGAALGRYYRQAGVLPTQGCRAGAVAVWSDATDQRTLQTGDIMGHALTPGCPVVTDSLPAGSHDPVFNDLHAYDTPALQQTIMTDLSTALTHDRDGRPADVRLAQATAQAVVQPNGCAMGTPCFTGPDRATWHKNAPRLSGGLSQSADVAEDMLLEYAQGMPDDAIGWGQPDIRHMIDTLMPAHDHASRLMRRLPALAFPRGHVLAAMIMELVAGNAVHEPDGDMIAAGTPVVLFAGHDSTLDMLAAIFGLDWSFADMPDPTGPDTTLGFETWHMPDGQQRVRAVIFHQGLDALRTEQAITAQPDILPLPACQSKTDGSCTLADFTRVFTSRLSAYRRD</sequence>
<organism evidence="1 2">
    <name type="scientific">Komagataeibacter oboediens</name>
    <dbReference type="NCBI Taxonomy" id="65958"/>
    <lineage>
        <taxon>Bacteria</taxon>
        <taxon>Pseudomonadati</taxon>
        <taxon>Pseudomonadota</taxon>
        <taxon>Alphaproteobacteria</taxon>
        <taxon>Acetobacterales</taxon>
        <taxon>Acetobacteraceae</taxon>
        <taxon>Komagataeibacter</taxon>
    </lineage>
</organism>
<dbReference type="InterPro" id="IPR000560">
    <property type="entry name" value="His_Pase_clade-2"/>
</dbReference>
<dbReference type="GO" id="GO:0016787">
    <property type="term" value="F:hydrolase activity"/>
    <property type="evidence" value="ECO:0007669"/>
    <property type="project" value="UniProtKB-KW"/>
</dbReference>
<dbReference type="AlphaFoldDB" id="A0A318QNQ4"/>
<accession>A0A318QNQ4</accession>
<dbReference type="InterPro" id="IPR029033">
    <property type="entry name" value="His_PPase_superfam"/>
</dbReference>
<dbReference type="OrthoDB" id="395886at2"/>
<dbReference type="SUPFAM" id="SSF53254">
    <property type="entry name" value="Phosphoglycerate mutase-like"/>
    <property type="match status" value="1"/>
</dbReference>